<accession>A0A8J8SJF4</accession>
<organism evidence="2 3">
    <name type="scientific">Vallitalea pronyensis</name>
    <dbReference type="NCBI Taxonomy" id="1348613"/>
    <lineage>
        <taxon>Bacteria</taxon>
        <taxon>Bacillati</taxon>
        <taxon>Bacillota</taxon>
        <taxon>Clostridia</taxon>
        <taxon>Lachnospirales</taxon>
        <taxon>Vallitaleaceae</taxon>
        <taxon>Vallitalea</taxon>
    </lineage>
</organism>
<dbReference type="PANTHER" id="PTHR37829">
    <property type="entry name" value="PHAGE-LIKE ELEMENT PBSX PROTEIN XKDT"/>
    <property type="match status" value="1"/>
</dbReference>
<dbReference type="KEGG" id="vpy:HZI73_25885"/>
<keyword evidence="3" id="KW-1185">Reference proteome</keyword>
<dbReference type="PANTHER" id="PTHR37829:SF3">
    <property type="entry name" value="PROTEIN JAYE-RELATED"/>
    <property type="match status" value="1"/>
</dbReference>
<dbReference type="InterPro" id="IPR058531">
    <property type="entry name" value="Baseplate_J_M"/>
</dbReference>
<dbReference type="AlphaFoldDB" id="A0A8J8SJF4"/>
<name>A0A8J8SJF4_9FIRM</name>
<sequence length="354" mass="38244">MFEHITYDGLLERTLNQVPDDLDKRQGSIIYDAIAPACAELAQLYIELDTAIQMAFVTTSSGTYLDRKCADYGIYRKQATKALRKGVFQGATPSIGSRFGHNDLTYVIKDNQNGMDNVTLECEQAGQVGNRDTGTLIPIEEIEGLISAQLQDILIPGEDTETDASLRDRQQEKVKKAATSGNIYHYQKWAKDVKGVGAAKVIPRWQGDYTVKVMVVDTLMEPATPELVGQIQDYIDPGVEGSGKGTAPIGAKCTIEAATPTTINVSATVTGTDHATLKTIFETALKAYFTTLIADSWQDKDSYAISHAKVGAILLDAISQAGGSDYANLMINEGTSNIVLTHQVPIIGAVTFNG</sequence>
<dbReference type="EMBL" id="CP058649">
    <property type="protein sequence ID" value="QUI25513.1"/>
    <property type="molecule type" value="Genomic_DNA"/>
</dbReference>
<dbReference type="RefSeq" id="WP_212696217.1">
    <property type="nucleotide sequence ID" value="NZ_CP058649.1"/>
</dbReference>
<proteinExistence type="predicted"/>
<evidence type="ECO:0000259" key="1">
    <source>
        <dbReference type="Pfam" id="PF26078"/>
    </source>
</evidence>
<feature type="domain" description="Baseplate J-like central" evidence="1">
    <location>
        <begin position="178"/>
        <end position="256"/>
    </location>
</feature>
<dbReference type="InterPro" id="IPR052399">
    <property type="entry name" value="Phage_Baseplate_Assmbl_Protein"/>
</dbReference>
<gene>
    <name evidence="2" type="ORF">HZI73_25885</name>
</gene>
<dbReference type="Proteomes" id="UP000683246">
    <property type="component" value="Chromosome"/>
</dbReference>
<evidence type="ECO:0000313" key="2">
    <source>
        <dbReference type="EMBL" id="QUI25513.1"/>
    </source>
</evidence>
<evidence type="ECO:0000313" key="3">
    <source>
        <dbReference type="Proteomes" id="UP000683246"/>
    </source>
</evidence>
<dbReference type="Pfam" id="PF26078">
    <property type="entry name" value="Baseplate_J_M"/>
    <property type="match status" value="1"/>
</dbReference>
<protein>
    <submittedName>
        <fullName evidence="2">Baseplate J/gp47 family protein</fullName>
    </submittedName>
</protein>
<reference evidence="2" key="1">
    <citation type="submission" date="2020-07" db="EMBL/GenBank/DDBJ databases">
        <title>Vallitalea pronyensis genome.</title>
        <authorList>
            <person name="Postec A."/>
        </authorList>
    </citation>
    <scope>NUCLEOTIDE SEQUENCE</scope>
    <source>
        <strain evidence="2">FatNI3</strain>
    </source>
</reference>